<sequence length="53" mass="5912">RPHALTPSRPRALTTCPAAHRHFTHPRTHAPTHLRTAHLLRSQTGTRSTGTRS</sequence>
<evidence type="ECO:0000313" key="2">
    <source>
        <dbReference type="EMBL" id="KAF2715830.1"/>
    </source>
</evidence>
<gene>
    <name evidence="2" type="ORF">K431DRAFT_289900</name>
</gene>
<dbReference type="OrthoDB" id="9838398at2759"/>
<proteinExistence type="predicted"/>
<evidence type="ECO:0000256" key="1">
    <source>
        <dbReference type="SAM" id="MobiDB-lite"/>
    </source>
</evidence>
<comment type="caution">
    <text evidence="2">The sequence shown here is derived from an EMBL/GenBank/DDBJ whole genome shotgun (WGS) entry which is preliminary data.</text>
</comment>
<organism evidence="2 3">
    <name type="scientific">Polychaeton citri CBS 116435</name>
    <dbReference type="NCBI Taxonomy" id="1314669"/>
    <lineage>
        <taxon>Eukaryota</taxon>
        <taxon>Fungi</taxon>
        <taxon>Dikarya</taxon>
        <taxon>Ascomycota</taxon>
        <taxon>Pezizomycotina</taxon>
        <taxon>Dothideomycetes</taxon>
        <taxon>Dothideomycetidae</taxon>
        <taxon>Capnodiales</taxon>
        <taxon>Capnodiaceae</taxon>
        <taxon>Polychaeton</taxon>
    </lineage>
</organism>
<keyword evidence="3" id="KW-1185">Reference proteome</keyword>
<protein>
    <submittedName>
        <fullName evidence="2">Uncharacterized protein</fullName>
    </submittedName>
</protein>
<dbReference type="EMBL" id="MU004008">
    <property type="protein sequence ID" value="KAF2715830.1"/>
    <property type="molecule type" value="Genomic_DNA"/>
</dbReference>
<accession>A0A9P4UKD9</accession>
<feature type="compositionally biased region" description="Basic residues" evidence="1">
    <location>
        <begin position="22"/>
        <end position="38"/>
    </location>
</feature>
<feature type="region of interest" description="Disordered" evidence="1">
    <location>
        <begin position="22"/>
        <end position="53"/>
    </location>
</feature>
<name>A0A9P4UKD9_9PEZI</name>
<feature type="compositionally biased region" description="Low complexity" evidence="1">
    <location>
        <begin position="44"/>
        <end position="53"/>
    </location>
</feature>
<evidence type="ECO:0000313" key="3">
    <source>
        <dbReference type="Proteomes" id="UP000799441"/>
    </source>
</evidence>
<reference evidence="2" key="1">
    <citation type="journal article" date="2020" name="Stud. Mycol.">
        <title>101 Dothideomycetes genomes: a test case for predicting lifestyles and emergence of pathogens.</title>
        <authorList>
            <person name="Haridas S."/>
            <person name="Albert R."/>
            <person name="Binder M."/>
            <person name="Bloem J."/>
            <person name="Labutti K."/>
            <person name="Salamov A."/>
            <person name="Andreopoulos B."/>
            <person name="Baker S."/>
            <person name="Barry K."/>
            <person name="Bills G."/>
            <person name="Bluhm B."/>
            <person name="Cannon C."/>
            <person name="Castanera R."/>
            <person name="Culley D."/>
            <person name="Daum C."/>
            <person name="Ezra D."/>
            <person name="Gonzalez J."/>
            <person name="Henrissat B."/>
            <person name="Kuo A."/>
            <person name="Liang C."/>
            <person name="Lipzen A."/>
            <person name="Lutzoni F."/>
            <person name="Magnuson J."/>
            <person name="Mondo S."/>
            <person name="Nolan M."/>
            <person name="Ohm R."/>
            <person name="Pangilinan J."/>
            <person name="Park H.-J."/>
            <person name="Ramirez L."/>
            <person name="Alfaro M."/>
            <person name="Sun H."/>
            <person name="Tritt A."/>
            <person name="Yoshinaga Y."/>
            <person name="Zwiers L.-H."/>
            <person name="Turgeon B."/>
            <person name="Goodwin S."/>
            <person name="Spatafora J."/>
            <person name="Crous P."/>
            <person name="Grigoriev I."/>
        </authorList>
    </citation>
    <scope>NUCLEOTIDE SEQUENCE</scope>
    <source>
        <strain evidence="2">CBS 116435</strain>
    </source>
</reference>
<dbReference type="Proteomes" id="UP000799441">
    <property type="component" value="Unassembled WGS sequence"/>
</dbReference>
<feature type="non-terminal residue" evidence="2">
    <location>
        <position position="1"/>
    </location>
</feature>
<feature type="non-terminal residue" evidence="2">
    <location>
        <position position="53"/>
    </location>
</feature>
<dbReference type="AlphaFoldDB" id="A0A9P4UKD9"/>